<dbReference type="AlphaFoldDB" id="A0AAV7M3A5"/>
<keyword evidence="3" id="KW-1185">Reference proteome</keyword>
<sequence>MRGLRPRSPSTSTHTRRRPFLGAAMHENPSKDRAVKADSSGKRNHAQPLLQLSEAIRTQPSADTCRNSGSRQPAITIRDLSTGAAEVQACV</sequence>
<feature type="compositionally biased region" description="Low complexity" evidence="1">
    <location>
        <begin position="1"/>
        <end position="13"/>
    </location>
</feature>
<proteinExistence type="predicted"/>
<dbReference type="Proteomes" id="UP001066276">
    <property type="component" value="Chromosome 10"/>
</dbReference>
<name>A0AAV7M3A5_PLEWA</name>
<feature type="compositionally biased region" description="Polar residues" evidence="1">
    <location>
        <begin position="56"/>
        <end position="72"/>
    </location>
</feature>
<feature type="compositionally biased region" description="Basic and acidic residues" evidence="1">
    <location>
        <begin position="28"/>
        <end position="41"/>
    </location>
</feature>
<comment type="caution">
    <text evidence="2">The sequence shown here is derived from an EMBL/GenBank/DDBJ whole genome shotgun (WGS) entry which is preliminary data.</text>
</comment>
<evidence type="ECO:0000256" key="1">
    <source>
        <dbReference type="SAM" id="MobiDB-lite"/>
    </source>
</evidence>
<protein>
    <submittedName>
        <fullName evidence="2">Uncharacterized protein</fullName>
    </submittedName>
</protein>
<dbReference type="EMBL" id="JANPWB010000014">
    <property type="protein sequence ID" value="KAJ1097942.1"/>
    <property type="molecule type" value="Genomic_DNA"/>
</dbReference>
<feature type="region of interest" description="Disordered" evidence="1">
    <location>
        <begin position="1"/>
        <end position="72"/>
    </location>
</feature>
<reference evidence="2" key="1">
    <citation type="journal article" date="2022" name="bioRxiv">
        <title>Sequencing and chromosome-scale assembly of the giantPleurodeles waltlgenome.</title>
        <authorList>
            <person name="Brown T."/>
            <person name="Elewa A."/>
            <person name="Iarovenko S."/>
            <person name="Subramanian E."/>
            <person name="Araus A.J."/>
            <person name="Petzold A."/>
            <person name="Susuki M."/>
            <person name="Suzuki K.-i.T."/>
            <person name="Hayashi T."/>
            <person name="Toyoda A."/>
            <person name="Oliveira C."/>
            <person name="Osipova E."/>
            <person name="Leigh N.D."/>
            <person name="Simon A."/>
            <person name="Yun M.H."/>
        </authorList>
    </citation>
    <scope>NUCLEOTIDE SEQUENCE</scope>
    <source>
        <strain evidence="2">20211129_DDA</strain>
        <tissue evidence="2">Liver</tissue>
    </source>
</reference>
<accession>A0AAV7M3A5</accession>
<organism evidence="2 3">
    <name type="scientific">Pleurodeles waltl</name>
    <name type="common">Iberian ribbed newt</name>
    <dbReference type="NCBI Taxonomy" id="8319"/>
    <lineage>
        <taxon>Eukaryota</taxon>
        <taxon>Metazoa</taxon>
        <taxon>Chordata</taxon>
        <taxon>Craniata</taxon>
        <taxon>Vertebrata</taxon>
        <taxon>Euteleostomi</taxon>
        <taxon>Amphibia</taxon>
        <taxon>Batrachia</taxon>
        <taxon>Caudata</taxon>
        <taxon>Salamandroidea</taxon>
        <taxon>Salamandridae</taxon>
        <taxon>Pleurodelinae</taxon>
        <taxon>Pleurodeles</taxon>
    </lineage>
</organism>
<evidence type="ECO:0000313" key="2">
    <source>
        <dbReference type="EMBL" id="KAJ1097942.1"/>
    </source>
</evidence>
<evidence type="ECO:0000313" key="3">
    <source>
        <dbReference type="Proteomes" id="UP001066276"/>
    </source>
</evidence>
<gene>
    <name evidence="2" type="ORF">NDU88_003058</name>
</gene>